<protein>
    <submittedName>
        <fullName evidence="1">Uncharacterized protein</fullName>
    </submittedName>
</protein>
<dbReference type="RefSeq" id="WP_341371464.1">
    <property type="nucleotide sequence ID" value="NZ_JBBPCO010000011.1"/>
</dbReference>
<reference evidence="1 2" key="1">
    <citation type="submission" date="2024-04" db="EMBL/GenBank/DDBJ databases">
        <authorList>
            <person name="Abashina T."/>
            <person name="Shaikin A."/>
        </authorList>
    </citation>
    <scope>NUCLEOTIDE SEQUENCE [LARGE SCALE GENOMIC DNA]</scope>
    <source>
        <strain evidence="1 2">AAFK</strain>
    </source>
</reference>
<keyword evidence="2" id="KW-1185">Reference proteome</keyword>
<dbReference type="Proteomes" id="UP001446205">
    <property type="component" value="Unassembled WGS sequence"/>
</dbReference>
<evidence type="ECO:0000313" key="2">
    <source>
        <dbReference type="Proteomes" id="UP001446205"/>
    </source>
</evidence>
<proteinExistence type="predicted"/>
<sequence>MLITLTYRESWPDCYGAGGWRIRDADGHFPTFPSRASPSTASQTGVPVHDILDHWVSGFGWTYSDEAKATVMHGLRNGIGVLRSIELLAEDLATNVHSSKLIEFFSPHECPDESIANGATGRHGEIIEDGQAMKQQSSVAVIAKALHRVGIDGVVEAHQRWLRVGLDFSLMEQLGLTLQGMLEEAESHFTSECNSPADTEVEILPDVCRLTAKSVQFQVRRTY</sequence>
<accession>A0ABU9DA48</accession>
<evidence type="ECO:0000313" key="1">
    <source>
        <dbReference type="EMBL" id="MEK8090409.1"/>
    </source>
</evidence>
<organism evidence="1 2">
    <name type="scientific">Thermithiobacillus plumbiphilus</name>
    <dbReference type="NCBI Taxonomy" id="1729899"/>
    <lineage>
        <taxon>Bacteria</taxon>
        <taxon>Pseudomonadati</taxon>
        <taxon>Pseudomonadota</taxon>
        <taxon>Acidithiobacillia</taxon>
        <taxon>Acidithiobacillales</taxon>
        <taxon>Thermithiobacillaceae</taxon>
        <taxon>Thermithiobacillus</taxon>
    </lineage>
</organism>
<name>A0ABU9DA48_9PROT</name>
<dbReference type="EMBL" id="JBBPCO010000011">
    <property type="protein sequence ID" value="MEK8090409.1"/>
    <property type="molecule type" value="Genomic_DNA"/>
</dbReference>
<comment type="caution">
    <text evidence="1">The sequence shown here is derived from an EMBL/GenBank/DDBJ whole genome shotgun (WGS) entry which is preliminary data.</text>
</comment>
<gene>
    <name evidence="1" type="ORF">WOB96_11635</name>
</gene>